<evidence type="ECO:0000256" key="2">
    <source>
        <dbReference type="SAM" id="Coils"/>
    </source>
</evidence>
<dbReference type="AlphaFoldDB" id="A0A482VUH0"/>
<gene>
    <name evidence="4" type="ORF">BDFB_009184</name>
</gene>
<dbReference type="Pfam" id="PF26585">
    <property type="entry name" value="STX17_N"/>
    <property type="match status" value="1"/>
</dbReference>
<dbReference type="GO" id="GO:0006906">
    <property type="term" value="P:vesicle fusion"/>
    <property type="evidence" value="ECO:0007669"/>
    <property type="project" value="TreeGrafter"/>
</dbReference>
<dbReference type="InterPro" id="IPR000727">
    <property type="entry name" value="T_SNARE_dom"/>
</dbReference>
<dbReference type="GO" id="GO:0048278">
    <property type="term" value="P:vesicle docking"/>
    <property type="evidence" value="ECO:0007669"/>
    <property type="project" value="TreeGrafter"/>
</dbReference>
<dbReference type="GO" id="GO:0005484">
    <property type="term" value="F:SNAP receptor activity"/>
    <property type="evidence" value="ECO:0007669"/>
    <property type="project" value="TreeGrafter"/>
</dbReference>
<feature type="domain" description="T-SNARE coiled-coil homology" evidence="3">
    <location>
        <begin position="152"/>
        <end position="214"/>
    </location>
</feature>
<dbReference type="OrthoDB" id="10035606at2759"/>
<dbReference type="GO" id="GO:0006886">
    <property type="term" value="P:intracellular protein transport"/>
    <property type="evidence" value="ECO:0007669"/>
    <property type="project" value="TreeGrafter"/>
</dbReference>
<dbReference type="PROSITE" id="PS50192">
    <property type="entry name" value="T_SNARE"/>
    <property type="match status" value="1"/>
</dbReference>
<evidence type="ECO:0000256" key="1">
    <source>
        <dbReference type="ARBA" id="ARBA00009063"/>
    </source>
</evidence>
<evidence type="ECO:0000313" key="5">
    <source>
        <dbReference type="Proteomes" id="UP000292052"/>
    </source>
</evidence>
<dbReference type="Gene3D" id="1.20.5.110">
    <property type="match status" value="1"/>
</dbReference>
<comment type="caution">
    <text evidence="4">The sequence shown here is derived from an EMBL/GenBank/DDBJ whole genome shotgun (WGS) entry which is preliminary data.</text>
</comment>
<feature type="coiled-coil region" evidence="2">
    <location>
        <begin position="152"/>
        <end position="203"/>
    </location>
</feature>
<sequence length="294" mass="33341">MSIVNTNVTKQPLKLIEVPLNKFNEEVIPHHQKIFEQHKTLILKSISQNNVQLVRQEVKTKKRMIKQLKDLMYELDTLRAQVEDADLDRFDTKTLSLRKIIINLISGYTDLEKRSALIFQDHPEEKKLLQKTCPFEGASQIQIQENLDDLKLKQHQELLNEVENVHRDAEDLNEIFTQLNQMVEGQREQVDQVEENVEGAHENVQSGLKQLIKAHRLKTAAYPVTGAFLGTIIGGPLGLIAGLKVGGIAALGCAIAGYTGGRFFKKTCESEEVHTIETLDSVKDDNEKQEKKDI</sequence>
<dbReference type="Proteomes" id="UP000292052">
    <property type="component" value="Unassembled WGS sequence"/>
</dbReference>
<dbReference type="GO" id="GO:0006887">
    <property type="term" value="P:exocytosis"/>
    <property type="evidence" value="ECO:0007669"/>
    <property type="project" value="TreeGrafter"/>
</dbReference>
<comment type="similarity">
    <text evidence="1">Belongs to the syntaxin family.</text>
</comment>
<dbReference type="InterPro" id="IPR010989">
    <property type="entry name" value="SNARE"/>
</dbReference>
<keyword evidence="5" id="KW-1185">Reference proteome</keyword>
<keyword evidence="2" id="KW-0175">Coiled coil</keyword>
<dbReference type="GO" id="GO:0000421">
    <property type="term" value="C:autophagosome membrane"/>
    <property type="evidence" value="ECO:0007669"/>
    <property type="project" value="TreeGrafter"/>
</dbReference>
<dbReference type="InterPro" id="IPR059001">
    <property type="entry name" value="STX17_N"/>
</dbReference>
<evidence type="ECO:0000259" key="3">
    <source>
        <dbReference type="PROSITE" id="PS50192"/>
    </source>
</evidence>
<dbReference type="PANTHER" id="PTHR19957">
    <property type="entry name" value="SYNTAXIN"/>
    <property type="match status" value="1"/>
</dbReference>
<reference evidence="4 5" key="1">
    <citation type="submission" date="2017-03" db="EMBL/GenBank/DDBJ databases">
        <title>Genome of the blue death feigning beetle - Asbolus verrucosus.</title>
        <authorList>
            <person name="Rider S.D."/>
        </authorList>
    </citation>
    <scope>NUCLEOTIDE SEQUENCE [LARGE SCALE GENOMIC DNA]</scope>
    <source>
        <strain evidence="4">Butters</strain>
        <tissue evidence="4">Head and leg muscle</tissue>
    </source>
</reference>
<dbReference type="GO" id="GO:0000149">
    <property type="term" value="F:SNARE binding"/>
    <property type="evidence" value="ECO:0007669"/>
    <property type="project" value="TreeGrafter"/>
</dbReference>
<accession>A0A482VUH0</accession>
<dbReference type="GO" id="GO:0005886">
    <property type="term" value="C:plasma membrane"/>
    <property type="evidence" value="ECO:0007669"/>
    <property type="project" value="TreeGrafter"/>
</dbReference>
<dbReference type="SMART" id="SM00397">
    <property type="entry name" value="t_SNARE"/>
    <property type="match status" value="1"/>
</dbReference>
<evidence type="ECO:0000313" key="4">
    <source>
        <dbReference type="EMBL" id="RZC36283.1"/>
    </source>
</evidence>
<organism evidence="4 5">
    <name type="scientific">Asbolus verrucosus</name>
    <name type="common">Desert ironclad beetle</name>
    <dbReference type="NCBI Taxonomy" id="1661398"/>
    <lineage>
        <taxon>Eukaryota</taxon>
        <taxon>Metazoa</taxon>
        <taxon>Ecdysozoa</taxon>
        <taxon>Arthropoda</taxon>
        <taxon>Hexapoda</taxon>
        <taxon>Insecta</taxon>
        <taxon>Pterygota</taxon>
        <taxon>Neoptera</taxon>
        <taxon>Endopterygota</taxon>
        <taxon>Coleoptera</taxon>
        <taxon>Polyphaga</taxon>
        <taxon>Cucujiformia</taxon>
        <taxon>Tenebrionidae</taxon>
        <taxon>Pimeliinae</taxon>
        <taxon>Asbolus</taxon>
    </lineage>
</organism>
<dbReference type="PANTHER" id="PTHR19957:SF139">
    <property type="entry name" value="SYNTAXIN-17"/>
    <property type="match status" value="1"/>
</dbReference>
<dbReference type="EMBL" id="QDEB01063498">
    <property type="protein sequence ID" value="RZC36283.1"/>
    <property type="molecule type" value="Genomic_DNA"/>
</dbReference>
<dbReference type="GO" id="GO:0012505">
    <property type="term" value="C:endomembrane system"/>
    <property type="evidence" value="ECO:0007669"/>
    <property type="project" value="TreeGrafter"/>
</dbReference>
<proteinExistence type="inferred from homology"/>
<feature type="coiled-coil region" evidence="2">
    <location>
        <begin position="51"/>
        <end position="88"/>
    </location>
</feature>
<dbReference type="GO" id="GO:0031201">
    <property type="term" value="C:SNARE complex"/>
    <property type="evidence" value="ECO:0007669"/>
    <property type="project" value="TreeGrafter"/>
</dbReference>
<dbReference type="SUPFAM" id="SSF47661">
    <property type="entry name" value="t-snare proteins"/>
    <property type="match status" value="1"/>
</dbReference>
<dbReference type="STRING" id="1661398.A0A482VUH0"/>
<dbReference type="InterPro" id="IPR045242">
    <property type="entry name" value="Syntaxin"/>
</dbReference>
<protein>
    <submittedName>
        <fullName evidence="4">Syntaxin-17</fullName>
    </submittedName>
</protein>
<name>A0A482VUH0_ASBVE</name>